<dbReference type="Proteomes" id="UP000004756">
    <property type="component" value="Unassembled WGS sequence"/>
</dbReference>
<dbReference type="PANTHER" id="PTHR43163:SF6">
    <property type="entry name" value="DIPEPTIDE TRANSPORT SYSTEM PERMEASE PROTEIN DPPB-RELATED"/>
    <property type="match status" value="1"/>
</dbReference>
<dbReference type="GO" id="GO:0055085">
    <property type="term" value="P:transmembrane transport"/>
    <property type="evidence" value="ECO:0007669"/>
    <property type="project" value="InterPro"/>
</dbReference>
<accession>C0D6L2</accession>
<evidence type="ECO:0000256" key="3">
    <source>
        <dbReference type="ARBA" id="ARBA00022475"/>
    </source>
</evidence>
<evidence type="ECO:0000313" key="10">
    <source>
        <dbReference type="Proteomes" id="UP000004756"/>
    </source>
</evidence>
<dbReference type="Gene3D" id="1.10.3720.10">
    <property type="entry name" value="MetI-like"/>
    <property type="match status" value="1"/>
</dbReference>
<keyword evidence="2 7" id="KW-0813">Transport</keyword>
<dbReference type="GO" id="GO:0005886">
    <property type="term" value="C:plasma membrane"/>
    <property type="evidence" value="ECO:0007669"/>
    <property type="project" value="UniProtKB-SubCell"/>
</dbReference>
<evidence type="ECO:0000256" key="4">
    <source>
        <dbReference type="ARBA" id="ARBA00022692"/>
    </source>
</evidence>
<keyword evidence="3" id="KW-1003">Cell membrane</keyword>
<dbReference type="InterPro" id="IPR000515">
    <property type="entry name" value="MetI-like"/>
</dbReference>
<feature type="transmembrane region" description="Helical" evidence="7">
    <location>
        <begin position="178"/>
        <end position="204"/>
    </location>
</feature>
<feature type="transmembrane region" description="Helical" evidence="7">
    <location>
        <begin position="124"/>
        <end position="143"/>
    </location>
</feature>
<comment type="subcellular location">
    <subcellularLocation>
        <location evidence="1 7">Cell membrane</location>
        <topology evidence="1 7">Multi-pass membrane protein</topology>
    </subcellularLocation>
</comment>
<keyword evidence="5 7" id="KW-1133">Transmembrane helix</keyword>
<sequence>MRDEMGLNDNVLIQYGRYLVNLAQGDMGTSYVNKRPVADEVFSRVPATFKLAAVAAVVSIVIAIPLGILAAIKQNTLFDHSSMVVSLIGISMPAFWLALMLMLLFSLKLGWLPAQGAKDGWKSYVLPSIAIGFMQMAAIARTTRSSMLETIRQDYIRTARSKGITEREVIFHHSFRNALIPTVTIVGVQLGGLLGGAVLTETVFAWPGLGRLVVQAVNGRDVPVVLGCIVVLSVGFSIVNLVVDLLYGFIDPRVRSMYQ</sequence>
<evidence type="ECO:0000256" key="1">
    <source>
        <dbReference type="ARBA" id="ARBA00004651"/>
    </source>
</evidence>
<feature type="transmembrane region" description="Helical" evidence="7">
    <location>
        <begin position="51"/>
        <end position="72"/>
    </location>
</feature>
<dbReference type="Pfam" id="PF00528">
    <property type="entry name" value="BPD_transp_1"/>
    <property type="match status" value="1"/>
</dbReference>
<dbReference type="SUPFAM" id="SSF161098">
    <property type="entry name" value="MetI-like"/>
    <property type="match status" value="1"/>
</dbReference>
<dbReference type="InterPro" id="IPR035906">
    <property type="entry name" value="MetI-like_sf"/>
</dbReference>
<evidence type="ECO:0000256" key="7">
    <source>
        <dbReference type="RuleBase" id="RU363032"/>
    </source>
</evidence>
<evidence type="ECO:0000313" key="9">
    <source>
        <dbReference type="EMBL" id="EEG53035.1"/>
    </source>
</evidence>
<dbReference type="HOGENOM" id="CLU_036879_3_0_9"/>
<dbReference type="EMBL" id="ACCJ01000407">
    <property type="protein sequence ID" value="EEG53035.1"/>
    <property type="molecule type" value="Genomic_DNA"/>
</dbReference>
<protein>
    <submittedName>
        <fullName evidence="9">ABC transporter, permease protein</fullName>
    </submittedName>
</protein>
<evidence type="ECO:0000256" key="2">
    <source>
        <dbReference type="ARBA" id="ARBA00022448"/>
    </source>
</evidence>
<feature type="transmembrane region" description="Helical" evidence="7">
    <location>
        <begin position="84"/>
        <end position="104"/>
    </location>
</feature>
<reference evidence="9 10" key="1">
    <citation type="submission" date="2009-02" db="EMBL/GenBank/DDBJ databases">
        <title>Draft genome sequence of Clostridium asparagiforme (DSM 15981).</title>
        <authorList>
            <person name="Sudarsanam P."/>
            <person name="Ley R."/>
            <person name="Guruge J."/>
            <person name="Turnbaugh P.J."/>
            <person name="Mahowald M."/>
            <person name="Liep D."/>
            <person name="Gordon J."/>
        </authorList>
    </citation>
    <scope>NUCLEOTIDE SEQUENCE [LARGE SCALE GENOMIC DNA]</scope>
    <source>
        <strain evidence="9 10">DSM 15981</strain>
    </source>
</reference>
<proteinExistence type="inferred from homology"/>
<organism evidence="9 10">
    <name type="scientific">[Clostridium] asparagiforme DSM 15981</name>
    <dbReference type="NCBI Taxonomy" id="518636"/>
    <lineage>
        <taxon>Bacteria</taxon>
        <taxon>Bacillati</taxon>
        <taxon>Bacillota</taxon>
        <taxon>Clostridia</taxon>
        <taxon>Lachnospirales</taxon>
        <taxon>Lachnospiraceae</taxon>
        <taxon>Enterocloster</taxon>
    </lineage>
</organism>
<dbReference type="RefSeq" id="WP_007715846.1">
    <property type="nucleotide sequence ID" value="NZ_GG657592.1"/>
</dbReference>
<comment type="similarity">
    <text evidence="7">Belongs to the binding-protein-dependent transport system permease family.</text>
</comment>
<dbReference type="PROSITE" id="PS50928">
    <property type="entry name" value="ABC_TM1"/>
    <property type="match status" value="1"/>
</dbReference>
<gene>
    <name evidence="9" type="ORF">CLOSTASPAR_04909</name>
</gene>
<keyword evidence="6 7" id="KW-0472">Membrane</keyword>
<dbReference type="PANTHER" id="PTHR43163">
    <property type="entry name" value="DIPEPTIDE TRANSPORT SYSTEM PERMEASE PROTEIN DPPB-RELATED"/>
    <property type="match status" value="1"/>
</dbReference>
<evidence type="ECO:0000256" key="6">
    <source>
        <dbReference type="ARBA" id="ARBA00023136"/>
    </source>
</evidence>
<comment type="caution">
    <text evidence="9">The sequence shown here is derived from an EMBL/GenBank/DDBJ whole genome shotgun (WGS) entry which is preliminary data.</text>
</comment>
<feature type="transmembrane region" description="Helical" evidence="7">
    <location>
        <begin position="224"/>
        <end position="250"/>
    </location>
</feature>
<keyword evidence="4 7" id="KW-0812">Transmembrane</keyword>
<name>C0D6L2_9FIRM</name>
<keyword evidence="10" id="KW-1185">Reference proteome</keyword>
<evidence type="ECO:0000256" key="5">
    <source>
        <dbReference type="ARBA" id="ARBA00022989"/>
    </source>
</evidence>
<feature type="domain" description="ABC transmembrane type-1" evidence="8">
    <location>
        <begin position="45"/>
        <end position="247"/>
    </location>
</feature>
<evidence type="ECO:0000259" key="8">
    <source>
        <dbReference type="PROSITE" id="PS50928"/>
    </source>
</evidence>
<dbReference type="AlphaFoldDB" id="C0D6L2"/>
<dbReference type="CDD" id="cd06261">
    <property type="entry name" value="TM_PBP2"/>
    <property type="match status" value="1"/>
</dbReference>